<dbReference type="Pfam" id="PF16353">
    <property type="entry name" value="LacZ_4"/>
    <property type="match status" value="1"/>
</dbReference>
<dbReference type="EC" id="3.2.1.23" evidence="3"/>
<dbReference type="Pfam" id="PF02837">
    <property type="entry name" value="Glyco_hydro_2_N"/>
    <property type="match status" value="1"/>
</dbReference>
<keyword evidence="6" id="KW-0326">Glycosidase</keyword>
<evidence type="ECO:0000313" key="9">
    <source>
        <dbReference type="EMBL" id="SFR04684.1"/>
    </source>
</evidence>
<dbReference type="InterPro" id="IPR036156">
    <property type="entry name" value="Beta-gal/glucu_dom_sf"/>
</dbReference>
<sequence>MNILTYLEDMGPGTGSLPPRAFFTSDAASLSLDGTWNFRLDEGDWGTITVPGHWQLQGHGSPAYTNVRYPFPVEPPFVPSDNPTGDYRLTFDLPDNWPDEPAVLRFDGIDSCGLICLNDVELGVTRGSRLPAEFEVGHLLRPSGNVLTVRVHQWSAGSYLEDQDMWWLSGIFRSVTLLSRPRGGVADYEIHASYDHVTGSGTLTVEGGMLSVPELDVHDLLPGQSFSRPVEPWSAESPRLYDGVVHTEVERVPVRIGFRTVAIEDGVLKVNGAQIVFRGVNRHEHHPRFGRAVPREVALQDVLLMKRHNVNAVRTSHYPPDPYFLSLCDEYGLWVIDECDLETHGFGELGWAGNPSDDPRWAESYVDRMRRMVERDKNHPSIVLWSLGNESHTGRNLAAMASWTRDRDPSRPVHYEGDFACEYVDVYSRMYASHEEVDEIGRTHARGLPFVLCEFAHAMGNGPGGMLEYRELFERYQHVQGGFIWEWIDHGLERDGHFAYGGDFGEPLHDGNFVIDGLVFPDRTPSPGLTEFAKVFEPVRITGTEAGIRVESFYDHVGLDHLRFDWVYEDDGVEVASGTIDVPRIAAGEHTEIAVPEVPAVSGEGWLTVRASLVTSTAWAEAGHVIAWGQILVSEAPSIPFTGAELVHVADILRHGPGEFDPVTGLLTRLGGISVQGPRLDLWRAPTDNDRGGDHPEERAWREAGLHRLQHRVVDVDTHESGLVVRTRVAPPAWGFGMLADYHWTADGDRLRLQVDVTPDGDWPCTLPRLGLRMSLPSADAVEWFGAGPGEAYADSRQAARIGRFSSTVDALQTPYVFPQENGNRADVRWLEIGGLRIEGEPVFDFTARRWTSEDLDAAKHTDDLRPGDRVHLNLDLAQNGLGTASCGPGVLPQYRLHARKASFAVTFVPASGRS</sequence>
<dbReference type="InterPro" id="IPR006104">
    <property type="entry name" value="Glyco_hydro_2_N"/>
</dbReference>
<dbReference type="InterPro" id="IPR008979">
    <property type="entry name" value="Galactose-bd-like_sf"/>
</dbReference>
<protein>
    <recommendedName>
        <fullName evidence="4">Beta-galactosidase</fullName>
        <ecNumber evidence="3">3.2.1.23</ecNumber>
    </recommendedName>
    <alternativeName>
        <fullName evidence="7">Lactase</fullName>
    </alternativeName>
</protein>
<dbReference type="STRING" id="84724.SAMN04488564_102584"/>
<evidence type="ECO:0000256" key="1">
    <source>
        <dbReference type="ARBA" id="ARBA00001412"/>
    </source>
</evidence>
<dbReference type="Pfam" id="PF02929">
    <property type="entry name" value="Bgal_small_N"/>
    <property type="match status" value="1"/>
</dbReference>
<evidence type="ECO:0000256" key="2">
    <source>
        <dbReference type="ARBA" id="ARBA00007401"/>
    </source>
</evidence>
<dbReference type="GO" id="GO:0030246">
    <property type="term" value="F:carbohydrate binding"/>
    <property type="evidence" value="ECO:0007669"/>
    <property type="project" value="InterPro"/>
</dbReference>
<dbReference type="SMART" id="SM01038">
    <property type="entry name" value="Bgal_small_N"/>
    <property type="match status" value="1"/>
</dbReference>
<dbReference type="Gene3D" id="2.60.40.10">
    <property type="entry name" value="Immunoglobulins"/>
    <property type="match status" value="2"/>
</dbReference>
<dbReference type="EMBL" id="FOYL01000002">
    <property type="protein sequence ID" value="SFR04684.1"/>
    <property type="molecule type" value="Genomic_DNA"/>
</dbReference>
<dbReference type="PANTHER" id="PTHR46323:SF2">
    <property type="entry name" value="BETA-GALACTOSIDASE"/>
    <property type="match status" value="1"/>
</dbReference>
<dbReference type="InterPro" id="IPR023232">
    <property type="entry name" value="Glyco_hydro_2_AS"/>
</dbReference>
<feature type="domain" description="Beta galactosidase small chain/" evidence="8">
    <location>
        <begin position="652"/>
        <end position="909"/>
    </location>
</feature>
<proteinExistence type="inferred from homology"/>
<dbReference type="InterPro" id="IPR023230">
    <property type="entry name" value="Glyco_hydro_2_CS"/>
</dbReference>
<dbReference type="SUPFAM" id="SSF51445">
    <property type="entry name" value="(Trans)glycosidases"/>
    <property type="match status" value="1"/>
</dbReference>
<accession>A0A1I6DGW9</accession>
<dbReference type="InterPro" id="IPR017853">
    <property type="entry name" value="GH"/>
</dbReference>
<dbReference type="GO" id="GO:0004565">
    <property type="term" value="F:beta-galactosidase activity"/>
    <property type="evidence" value="ECO:0007669"/>
    <property type="project" value="UniProtKB-EC"/>
</dbReference>
<dbReference type="PRINTS" id="PR00132">
    <property type="entry name" value="GLHYDRLASE2"/>
</dbReference>
<dbReference type="InterPro" id="IPR032312">
    <property type="entry name" value="LacZ_4"/>
</dbReference>
<keyword evidence="10" id="KW-1185">Reference proteome</keyword>
<dbReference type="SUPFAM" id="SSF74650">
    <property type="entry name" value="Galactose mutarotase-like"/>
    <property type="match status" value="1"/>
</dbReference>
<gene>
    <name evidence="9" type="ORF">SAMN04488564_102584</name>
</gene>
<organism evidence="9 10">
    <name type="scientific">Lentzea waywayandensis</name>
    <dbReference type="NCBI Taxonomy" id="84724"/>
    <lineage>
        <taxon>Bacteria</taxon>
        <taxon>Bacillati</taxon>
        <taxon>Actinomycetota</taxon>
        <taxon>Actinomycetes</taxon>
        <taxon>Pseudonocardiales</taxon>
        <taxon>Pseudonocardiaceae</taxon>
        <taxon>Lentzea</taxon>
    </lineage>
</organism>
<dbReference type="InterPro" id="IPR013783">
    <property type="entry name" value="Ig-like_fold"/>
</dbReference>
<evidence type="ECO:0000256" key="5">
    <source>
        <dbReference type="ARBA" id="ARBA00022801"/>
    </source>
</evidence>
<dbReference type="Gene3D" id="3.20.20.80">
    <property type="entry name" value="Glycosidases"/>
    <property type="match status" value="1"/>
</dbReference>
<dbReference type="InterPro" id="IPR006101">
    <property type="entry name" value="Glyco_hydro_2"/>
</dbReference>
<dbReference type="Proteomes" id="UP000198583">
    <property type="component" value="Unassembled WGS sequence"/>
</dbReference>
<dbReference type="InterPro" id="IPR011013">
    <property type="entry name" value="Gal_mutarotase_sf_dom"/>
</dbReference>
<comment type="catalytic activity">
    <reaction evidence="1">
        <text>Hydrolysis of terminal non-reducing beta-D-galactose residues in beta-D-galactosides.</text>
        <dbReference type="EC" id="3.2.1.23"/>
    </reaction>
</comment>
<dbReference type="Pfam" id="PF02836">
    <property type="entry name" value="Glyco_hydro_2_C"/>
    <property type="match status" value="1"/>
</dbReference>
<comment type="similarity">
    <text evidence="2">Belongs to the glycosyl hydrolase 2 family.</text>
</comment>
<dbReference type="SUPFAM" id="SSF49785">
    <property type="entry name" value="Galactose-binding domain-like"/>
    <property type="match status" value="1"/>
</dbReference>
<evidence type="ECO:0000256" key="3">
    <source>
        <dbReference type="ARBA" id="ARBA00012756"/>
    </source>
</evidence>
<dbReference type="SUPFAM" id="SSF49303">
    <property type="entry name" value="beta-Galactosidase/glucuronidase domain"/>
    <property type="match status" value="2"/>
</dbReference>
<reference evidence="10" key="1">
    <citation type="submission" date="2016-10" db="EMBL/GenBank/DDBJ databases">
        <authorList>
            <person name="Varghese N."/>
            <person name="Submissions S."/>
        </authorList>
    </citation>
    <scope>NUCLEOTIDE SEQUENCE [LARGE SCALE GENOMIC DNA]</scope>
    <source>
        <strain evidence="10">DSM 44232</strain>
    </source>
</reference>
<evidence type="ECO:0000256" key="7">
    <source>
        <dbReference type="ARBA" id="ARBA00032230"/>
    </source>
</evidence>
<dbReference type="InterPro" id="IPR004199">
    <property type="entry name" value="B-gal_small/dom_5"/>
</dbReference>
<evidence type="ECO:0000256" key="4">
    <source>
        <dbReference type="ARBA" id="ARBA00013303"/>
    </source>
</evidence>
<keyword evidence="5" id="KW-0378">Hydrolase</keyword>
<dbReference type="InterPro" id="IPR014718">
    <property type="entry name" value="GH-type_carb-bd"/>
</dbReference>
<evidence type="ECO:0000259" key="8">
    <source>
        <dbReference type="SMART" id="SM01038"/>
    </source>
</evidence>
<evidence type="ECO:0000256" key="6">
    <source>
        <dbReference type="ARBA" id="ARBA00023295"/>
    </source>
</evidence>
<dbReference type="GO" id="GO:0005990">
    <property type="term" value="P:lactose catabolic process"/>
    <property type="evidence" value="ECO:0007669"/>
    <property type="project" value="TreeGrafter"/>
</dbReference>
<dbReference type="AlphaFoldDB" id="A0A1I6DGW9"/>
<dbReference type="PROSITE" id="PS00608">
    <property type="entry name" value="GLYCOSYL_HYDROL_F2_2"/>
    <property type="match status" value="1"/>
</dbReference>
<evidence type="ECO:0000313" key="10">
    <source>
        <dbReference type="Proteomes" id="UP000198583"/>
    </source>
</evidence>
<dbReference type="Gene3D" id="2.70.98.10">
    <property type="match status" value="1"/>
</dbReference>
<dbReference type="InterPro" id="IPR050347">
    <property type="entry name" value="Bact_Beta-galactosidase"/>
</dbReference>
<dbReference type="GO" id="GO:0009341">
    <property type="term" value="C:beta-galactosidase complex"/>
    <property type="evidence" value="ECO:0007669"/>
    <property type="project" value="InterPro"/>
</dbReference>
<dbReference type="Gene3D" id="2.60.120.260">
    <property type="entry name" value="Galactose-binding domain-like"/>
    <property type="match status" value="1"/>
</dbReference>
<dbReference type="PANTHER" id="PTHR46323">
    <property type="entry name" value="BETA-GALACTOSIDASE"/>
    <property type="match status" value="1"/>
</dbReference>
<dbReference type="PROSITE" id="PS00719">
    <property type="entry name" value="GLYCOSYL_HYDROL_F2_1"/>
    <property type="match status" value="1"/>
</dbReference>
<name>A0A1I6DGW9_9PSEU</name>
<dbReference type="InterPro" id="IPR006103">
    <property type="entry name" value="Glyco_hydro_2_cat"/>
</dbReference>